<proteinExistence type="predicted"/>
<feature type="region of interest" description="Disordered" evidence="1">
    <location>
        <begin position="30"/>
        <end position="54"/>
    </location>
</feature>
<sequence length="54" mass="5891">MGIIAIHHNLIFIADNNLTQLTAGMEASARGDGWASYTPSTNQQQQCSQLNTRT</sequence>
<protein>
    <submittedName>
        <fullName evidence="2">Uncharacterized protein</fullName>
    </submittedName>
</protein>
<evidence type="ECO:0000313" key="2">
    <source>
        <dbReference type="WBParaSite" id="MCU_008334-RA"/>
    </source>
</evidence>
<feature type="compositionally biased region" description="Polar residues" evidence="1">
    <location>
        <begin position="37"/>
        <end position="54"/>
    </location>
</feature>
<reference evidence="2" key="1">
    <citation type="submission" date="2019-11" db="UniProtKB">
        <authorList>
            <consortium name="WormBaseParasite"/>
        </authorList>
    </citation>
    <scope>IDENTIFICATION</scope>
</reference>
<evidence type="ECO:0000256" key="1">
    <source>
        <dbReference type="SAM" id="MobiDB-lite"/>
    </source>
</evidence>
<dbReference type="AlphaFoldDB" id="A0A5K3FLS4"/>
<name>A0A5K3FLS4_MESCO</name>
<organism evidence="2">
    <name type="scientific">Mesocestoides corti</name>
    <name type="common">Flatworm</name>
    <dbReference type="NCBI Taxonomy" id="53468"/>
    <lineage>
        <taxon>Eukaryota</taxon>
        <taxon>Metazoa</taxon>
        <taxon>Spiralia</taxon>
        <taxon>Lophotrochozoa</taxon>
        <taxon>Platyhelminthes</taxon>
        <taxon>Cestoda</taxon>
        <taxon>Eucestoda</taxon>
        <taxon>Cyclophyllidea</taxon>
        <taxon>Mesocestoididae</taxon>
        <taxon>Mesocestoides</taxon>
    </lineage>
</organism>
<accession>A0A5K3FLS4</accession>
<dbReference type="WBParaSite" id="MCU_008334-RA">
    <property type="protein sequence ID" value="MCU_008334-RA"/>
    <property type="gene ID" value="MCU_008334"/>
</dbReference>